<evidence type="ECO:0000313" key="1">
    <source>
        <dbReference type="EMBL" id="KAI4838854.1"/>
    </source>
</evidence>
<gene>
    <name evidence="1" type="ORF">MKS88_002363</name>
</gene>
<proteinExistence type="predicted"/>
<name>A0ACB9Y9V8_PLABR</name>
<accession>A0ACB9Y9V8</accession>
<protein>
    <submittedName>
        <fullName evidence="1">Uncharacterized protein</fullName>
    </submittedName>
</protein>
<dbReference type="EMBL" id="CM043776">
    <property type="protein sequence ID" value="KAI4838854.1"/>
    <property type="molecule type" value="Genomic_DNA"/>
</dbReference>
<comment type="caution">
    <text evidence="1">The sequence shown here is derived from an EMBL/GenBank/DDBJ whole genome shotgun (WGS) entry which is preliminary data.</text>
</comment>
<reference evidence="1" key="1">
    <citation type="submission" date="2022-06" db="EMBL/GenBank/DDBJ databases">
        <title>The First Complete Genome of the Simian Malaria Parasite Plasmodium brasilianum.</title>
        <authorList>
            <person name="Bajic M."/>
            <person name="Ravishankar S."/>
        </authorList>
    </citation>
    <scope>NUCLEOTIDE SEQUENCE</scope>
    <source>
        <strain evidence="1">Bolivian I</strain>
    </source>
</reference>
<keyword evidence="2" id="KW-1185">Reference proteome</keyword>
<evidence type="ECO:0000313" key="2">
    <source>
        <dbReference type="Proteomes" id="UP001056978"/>
    </source>
</evidence>
<sequence length="518" mass="60787">MGETKNNVEVIPSNKKKVSGCIKILPKNKKKSENCSNLRTSSLNINTRKCCNEKRDNSVNNLDNLNNLDNMNNLDNFELQCRDYIDEVLKINEYIKLPNSINNEQDKKKWKKAHCLRNKMKQYDLMTRKRLYQNNFINNKAKFNRERYIILNKIPLYREAFPSIINTSDKIKEDIIRTYLKTHAAYLLSEKKRISNNLSLKKKRNSSYSYRKKQTDKHEVNNSLNYYYNSHPGMYNQTSARYTDKFRKRDLSYNLWKKIIIDNIKKGIINPTTCKYLSRSSVKKYGLGNYNMKKSDMKKYNVNRYSLNNHHLSSHHLNSHHLNRNDIENYNILINGSYQNLKNMQNGGKNSLKAYQKSIANRPTSISNHESHMIRNNYSSNILVHDEKREDAYELNPRRTKMNALSNSNSIRNSSTCDSSNDSKHIHDHNNSKTNSTHNTTVKTHYKYTNNNSNYSNESINGSINESLKRHSECQGKNPCGKSSIENENFIYKKDRFSLLGRIKNNKDIEVKLVLNKV</sequence>
<organism evidence="1 2">
    <name type="scientific">Plasmodium brasilianum</name>
    <dbReference type="NCBI Taxonomy" id="5824"/>
    <lineage>
        <taxon>Eukaryota</taxon>
        <taxon>Sar</taxon>
        <taxon>Alveolata</taxon>
        <taxon>Apicomplexa</taxon>
        <taxon>Aconoidasida</taxon>
        <taxon>Haemosporida</taxon>
        <taxon>Plasmodiidae</taxon>
        <taxon>Plasmodium</taxon>
        <taxon>Plasmodium (Plasmodium)</taxon>
    </lineage>
</organism>
<dbReference type="Proteomes" id="UP001056978">
    <property type="component" value="Chromosome 8"/>
</dbReference>